<dbReference type="RefSeq" id="WP_111478665.1">
    <property type="nucleotide sequence ID" value="NZ_QHKM01000004.1"/>
</dbReference>
<gene>
    <name evidence="3" type="ORF">DLM85_13615</name>
</gene>
<keyword evidence="4" id="KW-1185">Reference proteome</keyword>
<keyword evidence="1" id="KW-0472">Membrane</keyword>
<comment type="caution">
    <text evidence="3">The sequence shown here is derived from an EMBL/GenBank/DDBJ whole genome shotgun (WGS) entry which is preliminary data.</text>
</comment>
<evidence type="ECO:0000259" key="2">
    <source>
        <dbReference type="Pfam" id="PF12158"/>
    </source>
</evidence>
<dbReference type="EMBL" id="QHKM01000004">
    <property type="protein sequence ID" value="RAK65755.1"/>
    <property type="molecule type" value="Genomic_DNA"/>
</dbReference>
<feature type="transmembrane region" description="Helical" evidence="1">
    <location>
        <begin position="6"/>
        <end position="26"/>
    </location>
</feature>
<reference evidence="4" key="1">
    <citation type="submission" date="2018-05" db="EMBL/GenBank/DDBJ databases">
        <authorList>
            <person name="Nie L."/>
        </authorList>
    </citation>
    <scope>NUCLEOTIDE SEQUENCE [LARGE SCALE GENOMIC DNA]</scope>
    <source>
        <strain evidence="4">NL</strain>
    </source>
</reference>
<feature type="transmembrane region" description="Helical" evidence="1">
    <location>
        <begin position="116"/>
        <end position="140"/>
    </location>
</feature>
<dbReference type="Proteomes" id="UP000248553">
    <property type="component" value="Unassembled WGS sequence"/>
</dbReference>
<dbReference type="Pfam" id="PF12158">
    <property type="entry name" value="DUF3592"/>
    <property type="match status" value="1"/>
</dbReference>
<feature type="domain" description="DUF3592" evidence="2">
    <location>
        <begin position="43"/>
        <end position="112"/>
    </location>
</feature>
<sequence>MDAAKFNYWLFKIVCVVPIVVGLLLCKASIDAQLMINRLVKSGTVVDGVINIISENNTVDESSTIYTAEYEVAGNLYQVSNKVLIKSDTNQVGRKVKVVYNPHDPTESIIYNTSEVGLYGAFMVIGFALVVLGLLGLKFFKLSNKVSYD</sequence>
<name>A0A328BGI8_9BACT</name>
<accession>A0A328BGI8</accession>
<evidence type="ECO:0000313" key="3">
    <source>
        <dbReference type="EMBL" id="RAK65755.1"/>
    </source>
</evidence>
<keyword evidence="1" id="KW-0812">Transmembrane</keyword>
<evidence type="ECO:0000256" key="1">
    <source>
        <dbReference type="SAM" id="Phobius"/>
    </source>
</evidence>
<proteinExistence type="predicted"/>
<organism evidence="3 4">
    <name type="scientific">Hymenobacter edaphi</name>
    <dbReference type="NCBI Taxonomy" id="2211146"/>
    <lineage>
        <taxon>Bacteria</taxon>
        <taxon>Pseudomonadati</taxon>
        <taxon>Bacteroidota</taxon>
        <taxon>Cytophagia</taxon>
        <taxon>Cytophagales</taxon>
        <taxon>Hymenobacteraceae</taxon>
        <taxon>Hymenobacter</taxon>
    </lineage>
</organism>
<evidence type="ECO:0000313" key="4">
    <source>
        <dbReference type="Proteomes" id="UP000248553"/>
    </source>
</evidence>
<protein>
    <recommendedName>
        <fullName evidence="2">DUF3592 domain-containing protein</fullName>
    </recommendedName>
</protein>
<dbReference type="OrthoDB" id="681001at2"/>
<dbReference type="InterPro" id="IPR021994">
    <property type="entry name" value="DUF3592"/>
</dbReference>
<dbReference type="AlphaFoldDB" id="A0A328BGI8"/>
<keyword evidence="1" id="KW-1133">Transmembrane helix</keyword>